<proteinExistence type="predicted"/>
<dbReference type="EMBL" id="SRLO01000330">
    <property type="protein sequence ID" value="TNN60657.1"/>
    <property type="molecule type" value="Genomic_DNA"/>
</dbReference>
<name>A0A4Z2H464_9TELE</name>
<evidence type="ECO:0000313" key="2">
    <source>
        <dbReference type="EMBL" id="TNN60657.1"/>
    </source>
</evidence>
<comment type="caution">
    <text evidence="2">The sequence shown here is derived from an EMBL/GenBank/DDBJ whole genome shotgun (WGS) entry which is preliminary data.</text>
</comment>
<evidence type="ECO:0000313" key="3">
    <source>
        <dbReference type="Proteomes" id="UP000314294"/>
    </source>
</evidence>
<feature type="region of interest" description="Disordered" evidence="1">
    <location>
        <begin position="1"/>
        <end position="27"/>
    </location>
</feature>
<gene>
    <name evidence="2" type="ORF">EYF80_029130</name>
</gene>
<dbReference type="Proteomes" id="UP000314294">
    <property type="component" value="Unassembled WGS sequence"/>
</dbReference>
<reference evidence="2 3" key="1">
    <citation type="submission" date="2019-03" db="EMBL/GenBank/DDBJ databases">
        <title>First draft genome of Liparis tanakae, snailfish: a comprehensive survey of snailfish specific genes.</title>
        <authorList>
            <person name="Kim W."/>
            <person name="Song I."/>
            <person name="Jeong J.-H."/>
            <person name="Kim D."/>
            <person name="Kim S."/>
            <person name="Ryu S."/>
            <person name="Song J.Y."/>
            <person name="Lee S.K."/>
        </authorList>
    </citation>
    <scope>NUCLEOTIDE SEQUENCE [LARGE SCALE GENOMIC DNA]</scope>
    <source>
        <tissue evidence="2">Muscle</tissue>
    </source>
</reference>
<accession>A0A4Z2H464</accession>
<dbReference type="AlphaFoldDB" id="A0A4Z2H464"/>
<protein>
    <submittedName>
        <fullName evidence="2">Uncharacterized protein</fullName>
    </submittedName>
</protein>
<sequence length="73" mass="7693">MQDAVGMQAASRDPGGMGPHGPAPDRRVHCVTTAETQAASCLLSKDTPPQLLTGRGLTMRYRGRVVGAEESRS</sequence>
<evidence type="ECO:0000256" key="1">
    <source>
        <dbReference type="SAM" id="MobiDB-lite"/>
    </source>
</evidence>
<keyword evidence="3" id="KW-1185">Reference proteome</keyword>
<organism evidence="2 3">
    <name type="scientific">Liparis tanakae</name>
    <name type="common">Tanaka's snailfish</name>
    <dbReference type="NCBI Taxonomy" id="230148"/>
    <lineage>
        <taxon>Eukaryota</taxon>
        <taxon>Metazoa</taxon>
        <taxon>Chordata</taxon>
        <taxon>Craniata</taxon>
        <taxon>Vertebrata</taxon>
        <taxon>Euteleostomi</taxon>
        <taxon>Actinopterygii</taxon>
        <taxon>Neopterygii</taxon>
        <taxon>Teleostei</taxon>
        <taxon>Neoteleostei</taxon>
        <taxon>Acanthomorphata</taxon>
        <taxon>Eupercaria</taxon>
        <taxon>Perciformes</taxon>
        <taxon>Cottioidei</taxon>
        <taxon>Cottales</taxon>
        <taxon>Liparidae</taxon>
        <taxon>Liparis</taxon>
    </lineage>
</organism>